<reference evidence="1 2" key="1">
    <citation type="journal article" date="2015" name="Genome Announc.">
        <title>Draft Genome Sequence of Cyanobacterium Hassallia byssoidea Strain VB512170, Isolated from Monuments in India.</title>
        <authorList>
            <person name="Singh D."/>
            <person name="Chandrababunaidu M.M."/>
            <person name="Panda A."/>
            <person name="Sen D."/>
            <person name="Bhattacharyya S."/>
            <person name="Adhikary S.P."/>
            <person name="Tripathy S."/>
        </authorList>
    </citation>
    <scope>NUCLEOTIDE SEQUENCE [LARGE SCALE GENOMIC DNA]</scope>
    <source>
        <strain evidence="1 2">VB512170</strain>
    </source>
</reference>
<evidence type="ECO:0000313" key="1">
    <source>
        <dbReference type="EMBL" id="NEU77452.1"/>
    </source>
</evidence>
<dbReference type="AlphaFoldDB" id="A0A846HJC2"/>
<accession>A0A846HJC2</accession>
<dbReference type="EMBL" id="JTCM02000202">
    <property type="protein sequence ID" value="NEU77452.1"/>
    <property type="molecule type" value="Genomic_DNA"/>
</dbReference>
<gene>
    <name evidence="1" type="ORF">PI95_034595</name>
</gene>
<protein>
    <submittedName>
        <fullName evidence="1">Uncharacterized protein</fullName>
    </submittedName>
</protein>
<proteinExistence type="predicted"/>
<keyword evidence="2" id="KW-1185">Reference proteome</keyword>
<evidence type="ECO:0000313" key="2">
    <source>
        <dbReference type="Proteomes" id="UP000031549"/>
    </source>
</evidence>
<dbReference type="Proteomes" id="UP000031549">
    <property type="component" value="Unassembled WGS sequence"/>
</dbReference>
<organism evidence="1 2">
    <name type="scientific">Hassallia byssoidea VB512170</name>
    <dbReference type="NCBI Taxonomy" id="1304833"/>
    <lineage>
        <taxon>Bacteria</taxon>
        <taxon>Bacillati</taxon>
        <taxon>Cyanobacteriota</taxon>
        <taxon>Cyanophyceae</taxon>
        <taxon>Nostocales</taxon>
        <taxon>Tolypothrichaceae</taxon>
        <taxon>Hassallia</taxon>
    </lineage>
</organism>
<dbReference type="RefSeq" id="WP_052325231.1">
    <property type="nucleotide sequence ID" value="NZ_JTCM02000202.1"/>
</dbReference>
<name>A0A846HJC2_9CYAN</name>
<comment type="caution">
    <text evidence="1">The sequence shown here is derived from an EMBL/GenBank/DDBJ whole genome shotgun (WGS) entry which is preliminary data.</text>
</comment>
<sequence length="257" mass="30379">MPHSDNKPVPRLTAWTKKHDELCLKHKIPNSAQKLWHWLICYGQIGKRIEPSLKDFNAWIEPQRGKPYCQKQLKNAFNKLLECNLIKLVKQYNWHEFKLIIKPLSWLEPRKEIAEKKSDLEKPSDNLQPETQENKVSLGDEVYQQQQSLNSLNQQVTDDTKSKSQVSPETKQSIKQLCLTANIQLPEKCELYYFPIEKIKISLGFLKIRNKRDTIPNPIGWLIDCLQNEYYFEPENQRILQALKVISPDSPFWEYYI</sequence>